<protein>
    <submittedName>
        <fullName evidence="3">Nuclear transport factor 2 family protein</fullName>
    </submittedName>
</protein>
<dbReference type="InterPro" id="IPR032710">
    <property type="entry name" value="NTF2-like_dom_sf"/>
</dbReference>
<gene>
    <name evidence="3" type="ORF">ABZ931_20835</name>
</gene>
<dbReference type="Pfam" id="PF13577">
    <property type="entry name" value="SnoaL_4"/>
    <property type="match status" value="1"/>
</dbReference>
<evidence type="ECO:0000256" key="1">
    <source>
        <dbReference type="SAM" id="MobiDB-lite"/>
    </source>
</evidence>
<dbReference type="InterPro" id="IPR037401">
    <property type="entry name" value="SnoaL-like"/>
</dbReference>
<dbReference type="EMBL" id="JBEYXT010000094">
    <property type="protein sequence ID" value="MEU6803435.1"/>
    <property type="molecule type" value="Genomic_DNA"/>
</dbReference>
<evidence type="ECO:0000313" key="4">
    <source>
        <dbReference type="Proteomes" id="UP001551189"/>
    </source>
</evidence>
<dbReference type="RefSeq" id="WP_359697398.1">
    <property type="nucleotide sequence ID" value="NZ_JBEYXT010000094.1"/>
</dbReference>
<proteinExistence type="predicted"/>
<comment type="caution">
    <text evidence="3">The sequence shown here is derived from an EMBL/GenBank/DDBJ whole genome shotgun (WGS) entry which is preliminary data.</text>
</comment>
<feature type="region of interest" description="Disordered" evidence="1">
    <location>
        <begin position="1"/>
        <end position="20"/>
    </location>
</feature>
<keyword evidence="4" id="KW-1185">Reference proteome</keyword>
<accession>A0ABV3B1Z4</accession>
<dbReference type="Proteomes" id="UP001551189">
    <property type="component" value="Unassembled WGS sequence"/>
</dbReference>
<dbReference type="Gene3D" id="3.10.450.50">
    <property type="match status" value="1"/>
</dbReference>
<evidence type="ECO:0000259" key="2">
    <source>
        <dbReference type="Pfam" id="PF13577"/>
    </source>
</evidence>
<evidence type="ECO:0000313" key="3">
    <source>
        <dbReference type="EMBL" id="MEU6803435.1"/>
    </source>
</evidence>
<organism evidence="3 4">
    <name type="scientific">Streptomyces neyagawaensis</name>
    <dbReference type="NCBI Taxonomy" id="42238"/>
    <lineage>
        <taxon>Bacteria</taxon>
        <taxon>Bacillati</taxon>
        <taxon>Actinomycetota</taxon>
        <taxon>Actinomycetes</taxon>
        <taxon>Kitasatosporales</taxon>
        <taxon>Streptomycetaceae</taxon>
        <taxon>Streptomyces</taxon>
    </lineage>
</organism>
<feature type="domain" description="SnoaL-like" evidence="2">
    <location>
        <begin position="37"/>
        <end position="164"/>
    </location>
</feature>
<name>A0ABV3B1Z4_9ACTN</name>
<dbReference type="SUPFAM" id="SSF54427">
    <property type="entry name" value="NTF2-like"/>
    <property type="match status" value="1"/>
</dbReference>
<sequence length="173" mass="18314">MPTDPVATPDDLVAPGPLVRPDLPATPAGAPVPASLYAGVQQFYARQMHLIEGAGADPGAWAETFTEDAVIELAGDTPDVGREAIRASVAAGVAHIAAQGWDFRHWFGMLDVRPGEDGSLRTRYYALAMATPRGGALAIRGSLVCHDELVRADNGSGWLVRHRRLVPDGRPGD</sequence>
<reference evidence="3 4" key="1">
    <citation type="submission" date="2024-06" db="EMBL/GenBank/DDBJ databases">
        <title>The Natural Products Discovery Center: Release of the First 8490 Sequenced Strains for Exploring Actinobacteria Biosynthetic Diversity.</title>
        <authorList>
            <person name="Kalkreuter E."/>
            <person name="Kautsar S.A."/>
            <person name="Yang D."/>
            <person name="Bader C.D."/>
            <person name="Teijaro C.N."/>
            <person name="Fluegel L."/>
            <person name="Davis C.M."/>
            <person name="Simpson J.R."/>
            <person name="Lauterbach L."/>
            <person name="Steele A.D."/>
            <person name="Gui C."/>
            <person name="Meng S."/>
            <person name="Li G."/>
            <person name="Viehrig K."/>
            <person name="Ye F."/>
            <person name="Su P."/>
            <person name="Kiefer A.F."/>
            <person name="Nichols A."/>
            <person name="Cepeda A.J."/>
            <person name="Yan W."/>
            <person name="Fan B."/>
            <person name="Jiang Y."/>
            <person name="Adhikari A."/>
            <person name="Zheng C.-J."/>
            <person name="Schuster L."/>
            <person name="Cowan T.M."/>
            <person name="Smanski M.J."/>
            <person name="Chevrette M.G."/>
            <person name="De Carvalho L.P.S."/>
            <person name="Shen B."/>
        </authorList>
    </citation>
    <scope>NUCLEOTIDE SEQUENCE [LARGE SCALE GENOMIC DNA]</scope>
    <source>
        <strain evidence="3 4">NPDC046851</strain>
    </source>
</reference>